<dbReference type="Proteomes" id="UP000297295">
    <property type="component" value="Unassembled WGS sequence"/>
</dbReference>
<evidence type="ECO:0000256" key="1">
    <source>
        <dbReference type="ARBA" id="ARBA00004236"/>
    </source>
</evidence>
<keyword evidence="3" id="KW-1003">Cell membrane</keyword>
<comment type="caution">
    <text evidence="6">The sequence shown here is derived from an EMBL/GenBank/DDBJ whole genome shotgun (WGS) entry which is preliminary data.</text>
</comment>
<dbReference type="InterPro" id="IPR007210">
    <property type="entry name" value="ABC_Gly_betaine_transp_sub-bd"/>
</dbReference>
<dbReference type="Gene3D" id="3.40.190.100">
    <property type="entry name" value="Glycine betaine-binding periplasmic protein, domain 2"/>
    <property type="match status" value="1"/>
</dbReference>
<evidence type="ECO:0000256" key="3">
    <source>
        <dbReference type="ARBA" id="ARBA00022475"/>
    </source>
</evidence>
<evidence type="ECO:0000256" key="4">
    <source>
        <dbReference type="ARBA" id="ARBA00023136"/>
    </source>
</evidence>
<organism evidence="6 7">
    <name type="scientific">Methanolobus halotolerans</name>
    <dbReference type="NCBI Taxonomy" id="2052935"/>
    <lineage>
        <taxon>Archaea</taxon>
        <taxon>Methanobacteriati</taxon>
        <taxon>Methanobacteriota</taxon>
        <taxon>Stenosarchaea group</taxon>
        <taxon>Methanomicrobia</taxon>
        <taxon>Methanosarcinales</taxon>
        <taxon>Methanosarcinaceae</taxon>
        <taxon>Methanolobus</taxon>
    </lineage>
</organism>
<keyword evidence="2" id="KW-0813">Transport</keyword>
<dbReference type="GO" id="GO:0015871">
    <property type="term" value="P:choline transport"/>
    <property type="evidence" value="ECO:0007669"/>
    <property type="project" value="TreeGrafter"/>
</dbReference>
<comment type="subcellular location">
    <subcellularLocation>
        <location evidence="1">Cell membrane</location>
    </subcellularLocation>
</comment>
<dbReference type="EMBL" id="PGGK01000008">
    <property type="protein sequence ID" value="TGC08680.1"/>
    <property type="molecule type" value="Genomic_DNA"/>
</dbReference>
<dbReference type="GO" id="GO:0005275">
    <property type="term" value="F:amine transmembrane transporter activity"/>
    <property type="evidence" value="ECO:0007669"/>
    <property type="project" value="TreeGrafter"/>
</dbReference>
<dbReference type="GO" id="GO:0043190">
    <property type="term" value="C:ATP-binding cassette (ABC) transporter complex"/>
    <property type="evidence" value="ECO:0007669"/>
    <property type="project" value="InterPro"/>
</dbReference>
<feature type="domain" description="ABC-type glycine betaine transport system substrate-binding" evidence="5">
    <location>
        <begin position="49"/>
        <end position="291"/>
    </location>
</feature>
<dbReference type="Pfam" id="PF04069">
    <property type="entry name" value="OpuAC"/>
    <property type="match status" value="1"/>
</dbReference>
<name>A0A4E0Q485_9EURY</name>
<keyword evidence="7" id="KW-1185">Reference proteome</keyword>
<proteinExistence type="predicted"/>
<dbReference type="GO" id="GO:0031460">
    <property type="term" value="P:glycine betaine transport"/>
    <property type="evidence" value="ECO:0007669"/>
    <property type="project" value="TreeGrafter"/>
</dbReference>
<dbReference type="AlphaFoldDB" id="A0A4E0Q485"/>
<sequence length="302" mass="33528">MKMNKKAKIMLACLLILGCFAAIGCVQEEEATSADAAEGMTEQTISEEKVIIGIPSWDDGRATANVLKHVLESEGHESEIIVADLGGIYQAVAQDDIDVFPSAWLPATQAPYWDKYGEDIVYVNNVSSGAKCGLVVPEYVEIDSIEELQENRDKFDGVIRGIEPGAGIMQNCEVAIEEYNLDYELHSSSTVGMSTVLQEAIDNEEWVVVTLWEPHWTFARMDLKFLEDPKGIFGESDNIVMLTRNGFQEDNPEVYEIISRFEMDTGEIAAIMIDLDAGMDPEDAASKWIENNPERVNDFLGN</sequence>
<dbReference type="PANTHER" id="PTHR47737">
    <property type="entry name" value="GLYCINE BETAINE/PROLINE BETAINE TRANSPORT SYSTEM PERMEASE PROTEIN PROW"/>
    <property type="match status" value="1"/>
</dbReference>
<evidence type="ECO:0000259" key="5">
    <source>
        <dbReference type="Pfam" id="PF04069"/>
    </source>
</evidence>
<gene>
    <name evidence="6" type="ORF">CUN85_08365</name>
</gene>
<dbReference type="OrthoDB" id="59515at2157"/>
<keyword evidence="4" id="KW-0472">Membrane</keyword>
<dbReference type="PANTHER" id="PTHR47737:SF1">
    <property type="entry name" value="GLYCINE BETAINE_PROLINE BETAINE TRANSPORT SYSTEM PERMEASE PROTEIN PROW"/>
    <property type="match status" value="1"/>
</dbReference>
<accession>A0A4E0Q485</accession>
<evidence type="ECO:0000313" key="7">
    <source>
        <dbReference type="Proteomes" id="UP000297295"/>
    </source>
</evidence>
<dbReference type="CDD" id="cd13639">
    <property type="entry name" value="PBP2_OpuAC_like"/>
    <property type="match status" value="1"/>
</dbReference>
<dbReference type="SUPFAM" id="SSF53850">
    <property type="entry name" value="Periplasmic binding protein-like II"/>
    <property type="match status" value="1"/>
</dbReference>
<protein>
    <submittedName>
        <fullName evidence="6">Glycine/betaine ABC transporter</fullName>
    </submittedName>
</protein>
<dbReference type="PROSITE" id="PS51257">
    <property type="entry name" value="PROKAR_LIPOPROTEIN"/>
    <property type="match status" value="1"/>
</dbReference>
<dbReference type="Gene3D" id="3.40.190.10">
    <property type="entry name" value="Periplasmic binding protein-like II"/>
    <property type="match status" value="1"/>
</dbReference>
<evidence type="ECO:0000256" key="2">
    <source>
        <dbReference type="ARBA" id="ARBA00022448"/>
    </source>
</evidence>
<evidence type="ECO:0000313" key="6">
    <source>
        <dbReference type="EMBL" id="TGC08680.1"/>
    </source>
</evidence>
<reference evidence="6 7" key="1">
    <citation type="submission" date="2017-11" db="EMBL/GenBank/DDBJ databases">
        <title>Isolation and Characterization of Methanogenic Archaea from Saline Meromictic Lake at Siberia.</title>
        <authorList>
            <person name="Shen Y."/>
            <person name="Huang H.-H."/>
            <person name="Lai M.-C."/>
            <person name="Chen S.-C."/>
        </authorList>
    </citation>
    <scope>NUCLEOTIDE SEQUENCE [LARGE SCALE GENOMIC DNA]</scope>
    <source>
        <strain evidence="6 7">SY-01</strain>
    </source>
</reference>
<dbReference type="GO" id="GO:0015226">
    <property type="term" value="F:carnitine transmembrane transporter activity"/>
    <property type="evidence" value="ECO:0007669"/>
    <property type="project" value="TreeGrafter"/>
</dbReference>